<feature type="chain" id="PRO_5042287978" description="xyloglucan-specific endo-beta-1,4-glucanase" evidence="11">
    <location>
        <begin position="16"/>
        <end position="251"/>
    </location>
</feature>
<evidence type="ECO:0000313" key="13">
    <source>
        <dbReference type="Proteomes" id="UP001194746"/>
    </source>
</evidence>
<comment type="function">
    <text evidence="6">Catalyzes endohydrolysis of 1,4-beta-D-glucosidic linkages in xyloglucan with retention of the beta-configuration of the glycosyl residues. Specific for xyloglucan and does not hydrolyze other cell wall components.</text>
</comment>
<evidence type="ECO:0000256" key="2">
    <source>
        <dbReference type="ARBA" id="ARBA00022729"/>
    </source>
</evidence>
<feature type="signal peptide" evidence="11">
    <location>
        <begin position="1"/>
        <end position="15"/>
    </location>
</feature>
<keyword evidence="3 10" id="KW-0378">Hydrolase</keyword>
<reference evidence="12" key="2">
    <citation type="submission" date="2020-02" db="EMBL/GenBank/DDBJ databases">
        <authorList>
            <person name="Gilchrist C.L.M."/>
            <person name="Chooi Y.-H."/>
        </authorList>
    </citation>
    <scope>NUCLEOTIDE SEQUENCE</scope>
    <source>
        <strain evidence="12">MST-FP2251</strain>
    </source>
</reference>
<sequence length="251" mass="26571">MKFPLTLTLASLASAASINGRSLTGKTLTRRADFCDQWGQVTAGNFILYNNLWGSGNADSGEQCTGLDSSSGNNSISWHTSWTWTGGQGQVKSYANAAYVFTAAQLSSLSSIPTSWSWSYEGSDLVANVAYDLFTSSSADGDHEYEIMIWLAALGGAGPISATGSPIDTPTVAGQSWDLYEGMNGQMQVYSFVASAETESFSADLVEFIDYLQTSQGMADSQYLTDVQAGSEPFSGTDAKLTVSAYSVSVA</sequence>
<reference evidence="12" key="1">
    <citation type="journal article" date="2019" name="Beilstein J. Org. Chem.">
        <title>Nanangenines: drimane sesquiterpenoids as the dominant metabolite cohort of a novel Australian fungus, Aspergillus nanangensis.</title>
        <authorList>
            <person name="Lacey H.J."/>
            <person name="Gilchrist C.L.M."/>
            <person name="Crombie A."/>
            <person name="Kalaitzis J.A."/>
            <person name="Vuong D."/>
            <person name="Rutledge P.J."/>
            <person name="Turner P."/>
            <person name="Pitt J.I."/>
            <person name="Lacey E."/>
            <person name="Chooi Y.H."/>
            <person name="Piggott A.M."/>
        </authorList>
    </citation>
    <scope>NUCLEOTIDE SEQUENCE</scope>
    <source>
        <strain evidence="12">MST-FP2251</strain>
    </source>
</reference>
<gene>
    <name evidence="12" type="ORF">FE257_012343</name>
</gene>
<dbReference type="PANTHER" id="PTHR34002">
    <property type="entry name" value="BLR1656 PROTEIN"/>
    <property type="match status" value="1"/>
</dbReference>
<keyword evidence="2 11" id="KW-0732">Signal</keyword>
<accession>A0AAD4GQR0</accession>
<evidence type="ECO:0000256" key="4">
    <source>
        <dbReference type="ARBA" id="ARBA00023295"/>
    </source>
</evidence>
<evidence type="ECO:0000256" key="6">
    <source>
        <dbReference type="ARBA" id="ARBA00037774"/>
    </source>
</evidence>
<evidence type="ECO:0000256" key="7">
    <source>
        <dbReference type="ARBA" id="ARBA00038882"/>
    </source>
</evidence>
<evidence type="ECO:0000256" key="1">
    <source>
        <dbReference type="ARBA" id="ARBA00005519"/>
    </source>
</evidence>
<dbReference type="InterPro" id="IPR013319">
    <property type="entry name" value="GH11/12"/>
</dbReference>
<dbReference type="AlphaFoldDB" id="A0AAD4GQR0"/>
<dbReference type="Proteomes" id="UP001194746">
    <property type="component" value="Unassembled WGS sequence"/>
</dbReference>
<keyword evidence="10" id="KW-0119">Carbohydrate metabolism</keyword>
<comment type="similarity">
    <text evidence="1 10">Belongs to the glycosyl hydrolase 12 (cellulase H) family.</text>
</comment>
<comment type="catalytic activity">
    <reaction evidence="5">
        <text>xyloglucan + H2O = xyloglucan oligosaccharides.</text>
        <dbReference type="EC" id="3.2.1.151"/>
    </reaction>
</comment>
<evidence type="ECO:0000256" key="9">
    <source>
        <dbReference type="ARBA" id="ARBA00043018"/>
    </source>
</evidence>
<evidence type="ECO:0000313" key="12">
    <source>
        <dbReference type="EMBL" id="KAF9885761.1"/>
    </source>
</evidence>
<dbReference type="Pfam" id="PF01670">
    <property type="entry name" value="Glyco_hydro_12"/>
    <property type="match status" value="1"/>
</dbReference>
<keyword evidence="13" id="KW-1185">Reference proteome</keyword>
<dbReference type="EC" id="3.2.1.151" evidence="7"/>
<dbReference type="InterPro" id="IPR002594">
    <property type="entry name" value="GH12"/>
</dbReference>
<dbReference type="SUPFAM" id="SSF49899">
    <property type="entry name" value="Concanavalin A-like lectins/glucanases"/>
    <property type="match status" value="1"/>
</dbReference>
<dbReference type="Gene3D" id="2.60.120.180">
    <property type="match status" value="1"/>
</dbReference>
<dbReference type="GO" id="GO:0000272">
    <property type="term" value="P:polysaccharide catabolic process"/>
    <property type="evidence" value="ECO:0007669"/>
    <property type="project" value="UniProtKB-KW"/>
</dbReference>
<evidence type="ECO:0000256" key="8">
    <source>
        <dbReference type="ARBA" id="ARBA00041304"/>
    </source>
</evidence>
<evidence type="ECO:0000256" key="11">
    <source>
        <dbReference type="SAM" id="SignalP"/>
    </source>
</evidence>
<dbReference type="PANTHER" id="PTHR34002:SF9">
    <property type="entry name" value="XYLOGLUCAN-SPECIFIC ENDO-BETA-1,4-GLUCANASE A"/>
    <property type="match status" value="1"/>
</dbReference>
<name>A0AAD4GQR0_ASPNN</name>
<dbReference type="InterPro" id="IPR013320">
    <property type="entry name" value="ConA-like_dom_sf"/>
</dbReference>
<comment type="caution">
    <text evidence="12">The sequence shown here is derived from an EMBL/GenBank/DDBJ whole genome shotgun (WGS) entry which is preliminary data.</text>
</comment>
<keyword evidence="10" id="KW-0624">Polysaccharide degradation</keyword>
<proteinExistence type="inferred from homology"/>
<evidence type="ECO:0000256" key="10">
    <source>
        <dbReference type="RuleBase" id="RU361163"/>
    </source>
</evidence>
<dbReference type="GO" id="GO:0033946">
    <property type="term" value="F:xyloglucan-specific endo-beta-1,4-glucanase activity"/>
    <property type="evidence" value="ECO:0007669"/>
    <property type="project" value="UniProtKB-EC"/>
</dbReference>
<dbReference type="GO" id="GO:0008810">
    <property type="term" value="F:cellulase activity"/>
    <property type="evidence" value="ECO:0007669"/>
    <property type="project" value="InterPro"/>
</dbReference>
<evidence type="ECO:0000256" key="5">
    <source>
        <dbReference type="ARBA" id="ARBA00037012"/>
    </source>
</evidence>
<protein>
    <recommendedName>
        <fullName evidence="7">xyloglucan-specific endo-beta-1,4-glucanase</fullName>
        <ecNumber evidence="7">3.2.1.151</ecNumber>
    </recommendedName>
    <alternativeName>
        <fullName evidence="8">Xyloglucanase A</fullName>
    </alternativeName>
    <alternativeName>
        <fullName evidence="9">Xyloglucanendohydrolase A</fullName>
    </alternativeName>
</protein>
<dbReference type="EMBL" id="VCAU01000089">
    <property type="protein sequence ID" value="KAF9885761.1"/>
    <property type="molecule type" value="Genomic_DNA"/>
</dbReference>
<organism evidence="12 13">
    <name type="scientific">Aspergillus nanangensis</name>
    <dbReference type="NCBI Taxonomy" id="2582783"/>
    <lineage>
        <taxon>Eukaryota</taxon>
        <taxon>Fungi</taxon>
        <taxon>Dikarya</taxon>
        <taxon>Ascomycota</taxon>
        <taxon>Pezizomycotina</taxon>
        <taxon>Eurotiomycetes</taxon>
        <taxon>Eurotiomycetidae</taxon>
        <taxon>Eurotiales</taxon>
        <taxon>Aspergillaceae</taxon>
        <taxon>Aspergillus</taxon>
        <taxon>Aspergillus subgen. Circumdati</taxon>
    </lineage>
</organism>
<keyword evidence="4 10" id="KW-0326">Glycosidase</keyword>
<evidence type="ECO:0000256" key="3">
    <source>
        <dbReference type="ARBA" id="ARBA00022801"/>
    </source>
</evidence>